<feature type="domain" description="VHS" evidence="4">
    <location>
        <begin position="20"/>
        <end position="141"/>
    </location>
</feature>
<dbReference type="Proteomes" id="UP000650833">
    <property type="component" value="Unassembled WGS sequence"/>
</dbReference>
<keyword evidence="1" id="KW-0813">Transport</keyword>
<dbReference type="GO" id="GO:0030276">
    <property type="term" value="F:clathrin binding"/>
    <property type="evidence" value="ECO:0007669"/>
    <property type="project" value="TreeGrafter"/>
</dbReference>
<dbReference type="PROSITE" id="PS50909">
    <property type="entry name" value="GAT"/>
    <property type="match status" value="1"/>
</dbReference>
<dbReference type="AlphaFoldDB" id="A0A8H7QEX6"/>
<dbReference type="EMBL" id="JAEPRC010000949">
    <property type="protein sequence ID" value="KAG2190530.1"/>
    <property type="molecule type" value="Genomic_DNA"/>
</dbReference>
<comment type="caution">
    <text evidence="6">The sequence shown here is derived from an EMBL/GenBank/DDBJ whole genome shotgun (WGS) entry which is preliminary data.</text>
</comment>
<accession>A0A8H7QEX6</accession>
<feature type="domain" description="GAT" evidence="5">
    <location>
        <begin position="171"/>
        <end position="259"/>
    </location>
</feature>
<protein>
    <recommendedName>
        <fullName evidence="8">VHS domain-containing protein</fullName>
    </recommendedName>
</protein>
<dbReference type="Pfam" id="PF00790">
    <property type="entry name" value="VHS"/>
    <property type="match status" value="1"/>
</dbReference>
<dbReference type="Gene3D" id="1.20.58.160">
    <property type="match status" value="1"/>
</dbReference>
<dbReference type="InterPro" id="IPR008942">
    <property type="entry name" value="ENTH_VHS"/>
</dbReference>
<reference evidence="6" key="1">
    <citation type="submission" date="2020-12" db="EMBL/GenBank/DDBJ databases">
        <title>Metabolic potential, ecology and presence of endohyphal bacteria is reflected in genomic diversity of Mucoromycotina.</title>
        <authorList>
            <person name="Muszewska A."/>
            <person name="Okrasinska A."/>
            <person name="Steczkiewicz K."/>
            <person name="Drgas O."/>
            <person name="Orlowska M."/>
            <person name="Perlinska-Lenart U."/>
            <person name="Aleksandrzak-Piekarczyk T."/>
            <person name="Szatraj K."/>
            <person name="Zielenkiewicz U."/>
            <person name="Pilsyk S."/>
            <person name="Malc E."/>
            <person name="Mieczkowski P."/>
            <person name="Kruszewska J.S."/>
            <person name="Biernat P."/>
            <person name="Pawlowska J."/>
        </authorList>
    </citation>
    <scope>NUCLEOTIDE SEQUENCE</scope>
    <source>
        <strain evidence="6">CBS 226.32</strain>
    </source>
</reference>
<proteinExistence type="predicted"/>
<evidence type="ECO:0000259" key="5">
    <source>
        <dbReference type="PROSITE" id="PS50909"/>
    </source>
</evidence>
<feature type="compositionally biased region" description="Low complexity" evidence="3">
    <location>
        <begin position="285"/>
        <end position="303"/>
    </location>
</feature>
<dbReference type="Pfam" id="PF03127">
    <property type="entry name" value="GAT"/>
    <property type="match status" value="1"/>
</dbReference>
<evidence type="ECO:0000256" key="1">
    <source>
        <dbReference type="ARBA" id="ARBA00022448"/>
    </source>
</evidence>
<feature type="region of interest" description="Disordered" evidence="3">
    <location>
        <begin position="265"/>
        <end position="393"/>
    </location>
</feature>
<dbReference type="GO" id="GO:0035091">
    <property type="term" value="F:phosphatidylinositol binding"/>
    <property type="evidence" value="ECO:0007669"/>
    <property type="project" value="InterPro"/>
</dbReference>
<evidence type="ECO:0000313" key="6">
    <source>
        <dbReference type="EMBL" id="KAG2190530.1"/>
    </source>
</evidence>
<evidence type="ECO:0000313" key="7">
    <source>
        <dbReference type="Proteomes" id="UP000650833"/>
    </source>
</evidence>
<dbReference type="GO" id="GO:0007034">
    <property type="term" value="P:vacuolar transport"/>
    <property type="evidence" value="ECO:0007669"/>
    <property type="project" value="UniProtKB-ARBA"/>
</dbReference>
<dbReference type="CDD" id="cd16980">
    <property type="entry name" value="VHS_Lsb5"/>
    <property type="match status" value="1"/>
</dbReference>
<dbReference type="PANTHER" id="PTHR13856">
    <property type="entry name" value="VHS DOMAIN CONTAINING PROTEIN FAMILY"/>
    <property type="match status" value="1"/>
</dbReference>
<sequence length="393" mass="43331">MPLFSKKIVPTDITTNIEKATSASVTELDWALVFQICDSVNSSDLGAKEARKLLQKKMISNDPKTQILALEILNSLSENCTAKFQPQLAAKSFGEELCTLASSKNTDDRVHGKLAQCLQTWVGQTGGDPQYGAVRRAHDIMMNGPALLGASRRQIHGQSRSTHANTPREPSKPADVKSDIELAKNSAQLFSQTLSFTDPTQEDISKNELIQEFYGKCKHTQQLLASHLETCEDSEIISALINANNELLSCFKSYDEMLEQQSVNQATVNSQSLHNRTTRNDEQLKQQQQHQYQPPQEQQQQQKLIDDEFIPSSSSSQPQSQFQYAPPPAAATTTTTTTTTHSHNPYQIHATPSSDPFDPFADTNQAPGESGNTSNNAGNTALPPPLIPQKMHE</sequence>
<dbReference type="GO" id="GO:0016192">
    <property type="term" value="P:vesicle-mediated transport"/>
    <property type="evidence" value="ECO:0007669"/>
    <property type="project" value="UniProtKB-ARBA"/>
</dbReference>
<feature type="compositionally biased region" description="Polar residues" evidence="3">
    <location>
        <begin position="362"/>
        <end position="379"/>
    </location>
</feature>
<dbReference type="SUPFAM" id="SSF89009">
    <property type="entry name" value="GAT-like domain"/>
    <property type="match status" value="1"/>
</dbReference>
<keyword evidence="7" id="KW-1185">Reference proteome</keyword>
<dbReference type="GO" id="GO:0005768">
    <property type="term" value="C:endosome"/>
    <property type="evidence" value="ECO:0007669"/>
    <property type="project" value="TreeGrafter"/>
</dbReference>
<dbReference type="OrthoDB" id="10255964at2759"/>
<dbReference type="PANTHER" id="PTHR13856:SF137">
    <property type="entry name" value="GH05942P"/>
    <property type="match status" value="1"/>
</dbReference>
<dbReference type="GO" id="GO:0016020">
    <property type="term" value="C:membrane"/>
    <property type="evidence" value="ECO:0007669"/>
    <property type="project" value="TreeGrafter"/>
</dbReference>
<evidence type="ECO:0000256" key="3">
    <source>
        <dbReference type="SAM" id="MobiDB-lite"/>
    </source>
</evidence>
<evidence type="ECO:0008006" key="8">
    <source>
        <dbReference type="Google" id="ProtNLM"/>
    </source>
</evidence>
<dbReference type="SUPFAM" id="SSF48464">
    <property type="entry name" value="ENTH/VHS domain"/>
    <property type="match status" value="1"/>
</dbReference>
<dbReference type="GO" id="GO:0007165">
    <property type="term" value="P:signal transduction"/>
    <property type="evidence" value="ECO:0007669"/>
    <property type="project" value="TreeGrafter"/>
</dbReference>
<dbReference type="SMART" id="SM00288">
    <property type="entry name" value="VHS"/>
    <property type="match status" value="1"/>
</dbReference>
<feature type="compositionally biased region" description="Polar residues" evidence="3">
    <location>
        <begin position="265"/>
        <end position="275"/>
    </location>
</feature>
<dbReference type="CDD" id="cd21383">
    <property type="entry name" value="GAT_GGA_Tom1-like"/>
    <property type="match status" value="1"/>
</dbReference>
<dbReference type="GO" id="GO:0043130">
    <property type="term" value="F:ubiquitin binding"/>
    <property type="evidence" value="ECO:0007669"/>
    <property type="project" value="InterPro"/>
</dbReference>
<feature type="compositionally biased region" description="Polar residues" evidence="3">
    <location>
        <begin position="341"/>
        <end position="354"/>
    </location>
</feature>
<dbReference type="GO" id="GO:0015031">
    <property type="term" value="P:protein transport"/>
    <property type="evidence" value="ECO:0007669"/>
    <property type="project" value="UniProtKB-KW"/>
</dbReference>
<dbReference type="InterPro" id="IPR004152">
    <property type="entry name" value="GAT_dom"/>
</dbReference>
<dbReference type="PROSITE" id="PS50179">
    <property type="entry name" value="VHS"/>
    <property type="match status" value="1"/>
</dbReference>
<gene>
    <name evidence="6" type="ORF">INT46_005028</name>
</gene>
<feature type="compositionally biased region" description="Polar residues" evidence="3">
    <location>
        <begin position="156"/>
        <end position="165"/>
    </location>
</feature>
<dbReference type="InterPro" id="IPR038425">
    <property type="entry name" value="GAT_sf"/>
</dbReference>
<feature type="compositionally biased region" description="Low complexity" evidence="3">
    <location>
        <begin position="311"/>
        <end position="340"/>
    </location>
</feature>
<evidence type="ECO:0000256" key="2">
    <source>
        <dbReference type="ARBA" id="ARBA00022927"/>
    </source>
</evidence>
<dbReference type="InterPro" id="IPR002014">
    <property type="entry name" value="VHS_dom"/>
</dbReference>
<keyword evidence="2" id="KW-0653">Protein transport</keyword>
<dbReference type="Gene3D" id="1.25.40.90">
    <property type="match status" value="1"/>
</dbReference>
<name>A0A8H7QEX6_9FUNG</name>
<organism evidence="6 7">
    <name type="scientific">Mucor plumbeus</name>
    <dbReference type="NCBI Taxonomy" id="97098"/>
    <lineage>
        <taxon>Eukaryota</taxon>
        <taxon>Fungi</taxon>
        <taxon>Fungi incertae sedis</taxon>
        <taxon>Mucoromycota</taxon>
        <taxon>Mucoromycotina</taxon>
        <taxon>Mucoromycetes</taxon>
        <taxon>Mucorales</taxon>
        <taxon>Mucorineae</taxon>
        <taxon>Mucoraceae</taxon>
        <taxon>Mucor</taxon>
    </lineage>
</organism>
<evidence type="ECO:0000259" key="4">
    <source>
        <dbReference type="PROSITE" id="PS50179"/>
    </source>
</evidence>
<feature type="region of interest" description="Disordered" evidence="3">
    <location>
        <begin position="152"/>
        <end position="176"/>
    </location>
</feature>